<dbReference type="RefSeq" id="WP_381260128.1">
    <property type="nucleotide sequence ID" value="NZ_JBHTBI010000039.1"/>
</dbReference>
<protein>
    <submittedName>
        <fullName evidence="2">Uncharacterized protein</fullName>
    </submittedName>
</protein>
<evidence type="ECO:0000313" key="2">
    <source>
        <dbReference type="EMBL" id="MFD0280485.1"/>
    </source>
</evidence>
<dbReference type="Proteomes" id="UP001596957">
    <property type="component" value="Unassembled WGS sequence"/>
</dbReference>
<name>A0ABW2VBD4_9ACTN</name>
<feature type="region of interest" description="Disordered" evidence="1">
    <location>
        <begin position="323"/>
        <end position="379"/>
    </location>
</feature>
<organism evidence="2 3">
    <name type="scientific">Streptomyces lutosisoli</name>
    <dbReference type="NCBI Taxonomy" id="2665721"/>
    <lineage>
        <taxon>Bacteria</taxon>
        <taxon>Bacillati</taxon>
        <taxon>Actinomycetota</taxon>
        <taxon>Actinomycetes</taxon>
        <taxon>Kitasatosporales</taxon>
        <taxon>Streptomycetaceae</taxon>
        <taxon>Streptomyces</taxon>
    </lineage>
</organism>
<evidence type="ECO:0000313" key="3">
    <source>
        <dbReference type="Proteomes" id="UP001596957"/>
    </source>
</evidence>
<sequence>MAADSTTSGYDYRGAHLLALLLAGGEPGEAGRMRRRLGESEPRYLTWVPLSAEARANAARDPDPLVRRALIRAEGVTSDDLAALLERPDPVTDRQLYEHRSALPWMRRLVLTPGRHADPAALAPLRERILSTQRELPGIPHFVAAGVVSDAPEVVEHALRVCGRAMTSAEQFRGVLGLLDHPERLRALLDSADAPLRPAVAEQAHAALGTDGAALRAAVTAAESAEGLVAGLRAGEAEPCRRRTFEWDALVSAHLADPLPEAAVRFLAQQPECPEPVLAELYRTHPTVVAGVARPCATLVRAAAGTPGHPELVRICTALSADGTDRPAGPDGTGTNARAGQAGAVGRSDEADIAAPSDDDLSPLSAPSDDDLSPLSAPSDDSLSSLSALILDTVTPARTAAIALAELGPSRPVRESLHRRLGADPKRWATLRTTLSRYKGTLAALLAAIADGEAPAGSAKPPALTKPYRFLLYAAEPGDLSGLLPRLPDELLTALLGKGSLPPHALDTALAAGDPRVAAAIGGNVALGVRELRRLTELDEPAVNASVFRHQKVTLSLCRAIASGVPRTPGRTEPVPLDAGLRAELLGETYKHQRTPLVTIGDPELVHHAWRFLSEDGQHYAVVRVWERAGEEGVRRLLGLFPEDAVTAHPVLARAAATGDLGRFKEDLHPFDDPDTLCGILTEPRGRNATRRLVYTLVHEPYAYDFTRLAAAHRAVPFQPEPLAELLRHEDVDEAVREALTVVSVNQWLDSKDHGADPVELLRSTPYPGWQWFTRAVEGGFVDPERLVDTAHPAHEVLGSLRHFDDAVAGRARRYTAELVREHLAGHPEGWVVALGLVGTYAGTLAELIQVAAQVAGPRPDATELARRDAGELARVTAELKPAATAPQLTQEEERALRKELEPLSTPAAVHLLRTLVPGSPLPTGARVLRTLAGAEPYSVPGVERPDWLIEACAAHNSSTTGEPLVPKERRGIPLSALDDYRHGFAAPSELVARTPAREMNPVPKQWRTHHAEGPQLRAARALIAEQLGTDTGRWLRALSAMNNGWADRTFGEVLSEGDAGRDATCFTPLGGRLLLHADVAALTAVMPLLGPDATVALTEHACASAFLPDDLVTYLFGSDDRAALLALTRSWRELYRDRELQLRLLGLDDPAVNAALYGNAFNGPASVAVRRMILSRRPRGRVAEDPGDLVPLAPELRETLLKSSYLVTGSEHRQRVQLEAADPEIVEHALASWGKRRPLLDHLLAARASLRYGGRDQLRSLAERGLLKPAAAKFAVKALESADPDAVIADRLDRELGPERLVTRLRACVEYGEQDRVLELPYMRDWEILLKAHEQEPFSSAVWSALGDLPDAPDAVTAASMTWERLRDRAAIGRGPDCARAAVAHRYRAGSRATRSAMFDFLGEHGLITGADLVHHASGAAGVLHYLAEGAVRRELPAAVRTFVREATDEVAELATKLLKNDEPSWKRLFAALTGGDINWLRPGCTTTVAALLEHSARTPL</sequence>
<comment type="caution">
    <text evidence="2">The sequence shown here is derived from an EMBL/GenBank/DDBJ whole genome shotgun (WGS) entry which is preliminary data.</text>
</comment>
<evidence type="ECO:0000256" key="1">
    <source>
        <dbReference type="SAM" id="MobiDB-lite"/>
    </source>
</evidence>
<feature type="compositionally biased region" description="Low complexity" evidence="1">
    <location>
        <begin position="362"/>
        <end position="379"/>
    </location>
</feature>
<dbReference type="EMBL" id="JBHTEC010000001">
    <property type="protein sequence ID" value="MFD0280485.1"/>
    <property type="molecule type" value="Genomic_DNA"/>
</dbReference>
<proteinExistence type="predicted"/>
<reference evidence="3" key="1">
    <citation type="journal article" date="2019" name="Int. J. Syst. Evol. Microbiol.">
        <title>The Global Catalogue of Microorganisms (GCM) 10K type strain sequencing project: providing services to taxonomists for standard genome sequencing and annotation.</title>
        <authorList>
            <consortium name="The Broad Institute Genomics Platform"/>
            <consortium name="The Broad Institute Genome Sequencing Center for Infectious Disease"/>
            <person name="Wu L."/>
            <person name="Ma J."/>
        </authorList>
    </citation>
    <scope>NUCLEOTIDE SEQUENCE [LARGE SCALE GENOMIC DNA]</scope>
    <source>
        <strain evidence="3">CGMCC 4.7198</strain>
    </source>
</reference>
<keyword evidence="3" id="KW-1185">Reference proteome</keyword>
<accession>A0ABW2VBD4</accession>
<gene>
    <name evidence="2" type="ORF">ACFQZP_02150</name>
</gene>